<dbReference type="OrthoDB" id="547674at2"/>
<name>A0A563VKT5_9CYAN</name>
<gene>
    <name evidence="2" type="ORF">H1P_1270018</name>
</gene>
<sequence length="94" mass="10494">MPLQGTSPKTNYQVIVIGAVAAGLAAARLLQDAGYEVLILEARDRLGGRINTDLSFTSHPVELGAEFIHGENVITWDWVKRYKLKTLLEDYCKY</sequence>
<dbReference type="GO" id="GO:0016491">
    <property type="term" value="F:oxidoreductase activity"/>
    <property type="evidence" value="ECO:0007669"/>
    <property type="project" value="InterPro"/>
</dbReference>
<organism evidence="2 3">
    <name type="scientific">Hyella patelloides LEGE 07179</name>
    <dbReference type="NCBI Taxonomy" id="945734"/>
    <lineage>
        <taxon>Bacteria</taxon>
        <taxon>Bacillati</taxon>
        <taxon>Cyanobacteriota</taxon>
        <taxon>Cyanophyceae</taxon>
        <taxon>Pleurocapsales</taxon>
        <taxon>Hyellaceae</taxon>
        <taxon>Hyella</taxon>
    </lineage>
</organism>
<dbReference type="PANTHER" id="PTHR10742">
    <property type="entry name" value="FLAVIN MONOAMINE OXIDASE"/>
    <property type="match status" value="1"/>
</dbReference>
<proteinExistence type="predicted"/>
<dbReference type="Proteomes" id="UP000320055">
    <property type="component" value="Unassembled WGS sequence"/>
</dbReference>
<dbReference type="EMBL" id="CAACVJ010000032">
    <property type="protein sequence ID" value="VEP11943.1"/>
    <property type="molecule type" value="Genomic_DNA"/>
</dbReference>
<evidence type="ECO:0000313" key="3">
    <source>
        <dbReference type="Proteomes" id="UP000320055"/>
    </source>
</evidence>
<evidence type="ECO:0000313" key="2">
    <source>
        <dbReference type="EMBL" id="VEP11943.1"/>
    </source>
</evidence>
<dbReference type="PANTHER" id="PTHR10742:SF410">
    <property type="entry name" value="LYSINE-SPECIFIC HISTONE DEMETHYLASE 2"/>
    <property type="match status" value="1"/>
</dbReference>
<dbReference type="Gene3D" id="3.50.50.60">
    <property type="entry name" value="FAD/NAD(P)-binding domain"/>
    <property type="match status" value="1"/>
</dbReference>
<dbReference type="InterPro" id="IPR002937">
    <property type="entry name" value="Amino_oxidase"/>
</dbReference>
<accession>A0A563VKT5</accession>
<reference evidence="2 3" key="1">
    <citation type="submission" date="2019-01" db="EMBL/GenBank/DDBJ databases">
        <authorList>
            <person name="Brito A."/>
        </authorList>
    </citation>
    <scope>NUCLEOTIDE SEQUENCE [LARGE SCALE GENOMIC DNA]</scope>
    <source>
        <strain evidence="2">1</strain>
    </source>
</reference>
<dbReference type="AlphaFoldDB" id="A0A563VKT5"/>
<dbReference type="Pfam" id="PF01593">
    <property type="entry name" value="Amino_oxidase"/>
    <property type="match status" value="1"/>
</dbReference>
<keyword evidence="3" id="KW-1185">Reference proteome</keyword>
<dbReference type="InterPro" id="IPR050281">
    <property type="entry name" value="Flavin_monoamine_oxidase"/>
</dbReference>
<dbReference type="SUPFAM" id="SSF51905">
    <property type="entry name" value="FAD/NAD(P)-binding domain"/>
    <property type="match status" value="1"/>
</dbReference>
<protein>
    <recommendedName>
        <fullName evidence="1">Amine oxidase domain-containing protein</fullName>
    </recommendedName>
</protein>
<dbReference type="RefSeq" id="WP_144869787.1">
    <property type="nucleotide sequence ID" value="NZ_LR213880.1"/>
</dbReference>
<evidence type="ECO:0000259" key="1">
    <source>
        <dbReference type="Pfam" id="PF01593"/>
    </source>
</evidence>
<feature type="domain" description="Amine oxidase" evidence="1">
    <location>
        <begin position="22"/>
        <end position="88"/>
    </location>
</feature>
<dbReference type="InterPro" id="IPR036188">
    <property type="entry name" value="FAD/NAD-bd_sf"/>
</dbReference>